<gene>
    <name evidence="3" type="ORF">GCM10022261_20650</name>
</gene>
<keyword evidence="4" id="KW-1185">Reference proteome</keyword>
<dbReference type="Proteomes" id="UP001501586">
    <property type="component" value="Unassembled WGS sequence"/>
</dbReference>
<dbReference type="SUPFAM" id="SSF51905">
    <property type="entry name" value="FAD/NAD(P)-binding domain"/>
    <property type="match status" value="1"/>
</dbReference>
<dbReference type="EMBL" id="BAABAZ010000006">
    <property type="protein sequence ID" value="GAA4284534.1"/>
    <property type="molecule type" value="Genomic_DNA"/>
</dbReference>
<proteinExistence type="predicted"/>
<dbReference type="InterPro" id="IPR036188">
    <property type="entry name" value="FAD/NAD-bd_sf"/>
</dbReference>
<dbReference type="InterPro" id="IPR052189">
    <property type="entry name" value="L-asp_N-monooxygenase_NS-form"/>
</dbReference>
<dbReference type="RefSeq" id="WP_236862515.1">
    <property type="nucleotide sequence ID" value="NZ_BAABAZ010000006.1"/>
</dbReference>
<feature type="domain" description="FAD-dependent urate hydroxylase HpyO/Asp monooxygenase CreE-like FAD/NAD(P)-binding" evidence="2">
    <location>
        <begin position="9"/>
        <end position="175"/>
    </location>
</feature>
<evidence type="ECO:0000313" key="3">
    <source>
        <dbReference type="EMBL" id="GAA4284534.1"/>
    </source>
</evidence>
<comment type="caution">
    <text evidence="3">The sequence shown here is derived from an EMBL/GenBank/DDBJ whole genome shotgun (WGS) entry which is preliminary data.</text>
</comment>
<dbReference type="PANTHER" id="PTHR40254:SF1">
    <property type="entry name" value="BLR0577 PROTEIN"/>
    <property type="match status" value="1"/>
</dbReference>
<dbReference type="InterPro" id="IPR038732">
    <property type="entry name" value="HpyO/CreE_NAD-binding"/>
</dbReference>
<dbReference type="PANTHER" id="PTHR40254">
    <property type="entry name" value="BLR0577 PROTEIN"/>
    <property type="match status" value="1"/>
</dbReference>
<sequence>MTGDRLRIAIIGVGPRGLSVFERLTALAPRVESHLEIHLIDPHPPGAGQVWRTDQHPELLMNTTLGEQTVFPDASCGVDFADTGPDMAEWYRTRGGTAKPDSTFASRALYGRYLCWAHDHIRAHAAANVTTVHHPASATAIVEPTGIDSRDQAQLVRLSDGTTVEAEAVVLSVGHIPAQLTDERAAWARFAADSHLTYLPPGLPAEAQVERLPAGEPVIFRGFGLNFFDLQTLLTTGRGGRFEETADGLAYHPSGHEPILAPSSRRGVPYRTKPITPEHPLTDHRLRYFTPENVERLAGDDEPLHFNDQLWPLILADVRHGWYAALALSEREAFAADPGRLKEALVEGVDRHLSRRAAAETRETDHRPGRLTRESPAWSAIEADVVADSSRRLDLRRFLRPLEGLEFAQRRGGAGSLAAWMLDFLRADLAASRLGPERSPEKSLFAVLWSARAYLKELVAAGRIAEASLVTEIRGWFEDFVAGICDGPPPQRYAELIALTEAGLVDFVGPEVRITTSRAGEPAAFIADSPAVPQPVRAPALVDAASPANQVRYAADELISGMLERGQLAVAAHIGPDGIEQPLSGIVVEGPAHRTVDARGHAHPRRHCLSIQLSAVQLGLAIAANPGKRAQSLIDAHRIAESILGLAPEGERGSLDTRGAGERGPLDIRGAGESADGRGAGRLSTARS</sequence>
<reference evidence="4" key="1">
    <citation type="journal article" date="2019" name="Int. J. Syst. Evol. Microbiol.">
        <title>The Global Catalogue of Microorganisms (GCM) 10K type strain sequencing project: providing services to taxonomists for standard genome sequencing and annotation.</title>
        <authorList>
            <consortium name="The Broad Institute Genomics Platform"/>
            <consortium name="The Broad Institute Genome Sequencing Center for Infectious Disease"/>
            <person name="Wu L."/>
            <person name="Ma J."/>
        </authorList>
    </citation>
    <scope>NUCLEOTIDE SEQUENCE [LARGE SCALE GENOMIC DNA]</scope>
    <source>
        <strain evidence="4">JCM 17458</strain>
    </source>
</reference>
<evidence type="ECO:0000256" key="1">
    <source>
        <dbReference type="SAM" id="MobiDB-lite"/>
    </source>
</evidence>
<organism evidence="3 4">
    <name type="scientific">Brevibacterium daeguense</name>
    <dbReference type="NCBI Taxonomy" id="909936"/>
    <lineage>
        <taxon>Bacteria</taxon>
        <taxon>Bacillati</taxon>
        <taxon>Actinomycetota</taxon>
        <taxon>Actinomycetes</taxon>
        <taxon>Micrococcales</taxon>
        <taxon>Brevibacteriaceae</taxon>
        <taxon>Brevibacterium</taxon>
    </lineage>
</organism>
<protein>
    <submittedName>
        <fullName evidence="3">FAD/NAD(P)-binding protein</fullName>
    </submittedName>
</protein>
<feature type="region of interest" description="Disordered" evidence="1">
    <location>
        <begin position="650"/>
        <end position="688"/>
    </location>
</feature>
<dbReference type="Pfam" id="PF13454">
    <property type="entry name" value="NAD_binding_9"/>
    <property type="match status" value="1"/>
</dbReference>
<evidence type="ECO:0000313" key="4">
    <source>
        <dbReference type="Proteomes" id="UP001501586"/>
    </source>
</evidence>
<feature type="compositionally biased region" description="Basic and acidic residues" evidence="1">
    <location>
        <begin position="650"/>
        <end position="666"/>
    </location>
</feature>
<accession>A0ABP8EKR4</accession>
<name>A0ABP8EKR4_9MICO</name>
<evidence type="ECO:0000259" key="2">
    <source>
        <dbReference type="Pfam" id="PF13454"/>
    </source>
</evidence>